<dbReference type="AlphaFoldDB" id="A0A1Y1XIL5"/>
<dbReference type="EMBL" id="MCFG01000033">
    <property type="protein sequence ID" value="ORX85600.1"/>
    <property type="molecule type" value="Genomic_DNA"/>
</dbReference>
<comment type="caution">
    <text evidence="2">The sequence shown here is derived from an EMBL/GenBank/DDBJ whole genome shotgun (WGS) entry which is preliminary data.</text>
</comment>
<accession>A0A1Y1XIL5</accession>
<keyword evidence="1" id="KW-0812">Transmembrane</keyword>
<keyword evidence="1" id="KW-1133">Transmembrane helix</keyword>
<name>A0A1Y1XIL5_9FUNG</name>
<reference evidence="2 3" key="2">
    <citation type="submission" date="2016-08" db="EMBL/GenBank/DDBJ databases">
        <title>Pervasive Adenine N6-methylation of Active Genes in Fungi.</title>
        <authorList>
            <consortium name="DOE Joint Genome Institute"/>
            <person name="Mondo S.J."/>
            <person name="Dannebaum R.O."/>
            <person name="Kuo R.C."/>
            <person name="Labutti K."/>
            <person name="Haridas S."/>
            <person name="Kuo A."/>
            <person name="Salamov A."/>
            <person name="Ahrendt S.R."/>
            <person name="Lipzen A."/>
            <person name="Sullivan W."/>
            <person name="Andreopoulos W.B."/>
            <person name="Clum A."/>
            <person name="Lindquist E."/>
            <person name="Daum C."/>
            <person name="Ramamoorthy G.K."/>
            <person name="Gryganskyi A."/>
            <person name="Culley D."/>
            <person name="Magnuson J.K."/>
            <person name="James T.Y."/>
            <person name="O'Malley M.A."/>
            <person name="Stajich J.E."/>
            <person name="Spatafora J.W."/>
            <person name="Visel A."/>
            <person name="Grigoriev I.V."/>
        </authorList>
    </citation>
    <scope>NUCLEOTIDE SEQUENCE [LARGE SCALE GENOMIC DNA]</scope>
    <source>
        <strain evidence="2 3">S4</strain>
    </source>
</reference>
<evidence type="ECO:0000313" key="3">
    <source>
        <dbReference type="Proteomes" id="UP000193944"/>
    </source>
</evidence>
<keyword evidence="1" id="KW-0472">Membrane</keyword>
<organism evidence="2 3">
    <name type="scientific">Anaeromyces robustus</name>
    <dbReference type="NCBI Taxonomy" id="1754192"/>
    <lineage>
        <taxon>Eukaryota</taxon>
        <taxon>Fungi</taxon>
        <taxon>Fungi incertae sedis</taxon>
        <taxon>Chytridiomycota</taxon>
        <taxon>Chytridiomycota incertae sedis</taxon>
        <taxon>Neocallimastigomycetes</taxon>
        <taxon>Neocallimastigales</taxon>
        <taxon>Neocallimastigaceae</taxon>
        <taxon>Anaeromyces</taxon>
    </lineage>
</organism>
<sequence>MVVQFDMSTISNWALCAMIMFAFNWTLYSAIMCGKIKDYAQRSTTYFRKYSDQKIYELKWNLQYQ</sequence>
<dbReference type="Proteomes" id="UP000193944">
    <property type="component" value="Unassembled WGS sequence"/>
</dbReference>
<evidence type="ECO:0000256" key="1">
    <source>
        <dbReference type="SAM" id="Phobius"/>
    </source>
</evidence>
<protein>
    <submittedName>
        <fullName evidence="2">Uncharacterized protein</fullName>
    </submittedName>
</protein>
<keyword evidence="3" id="KW-1185">Reference proteome</keyword>
<feature type="transmembrane region" description="Helical" evidence="1">
    <location>
        <begin position="12"/>
        <end position="33"/>
    </location>
</feature>
<proteinExistence type="predicted"/>
<evidence type="ECO:0000313" key="2">
    <source>
        <dbReference type="EMBL" id="ORX85600.1"/>
    </source>
</evidence>
<reference evidence="2 3" key="1">
    <citation type="submission" date="2016-08" db="EMBL/GenBank/DDBJ databases">
        <title>A Parts List for Fungal Cellulosomes Revealed by Comparative Genomics.</title>
        <authorList>
            <consortium name="DOE Joint Genome Institute"/>
            <person name="Haitjema C.H."/>
            <person name="Gilmore S.P."/>
            <person name="Henske J.K."/>
            <person name="Solomon K.V."/>
            <person name="De Groot R."/>
            <person name="Kuo A."/>
            <person name="Mondo S.J."/>
            <person name="Salamov A.A."/>
            <person name="Labutti K."/>
            <person name="Zhao Z."/>
            <person name="Chiniquy J."/>
            <person name="Barry K."/>
            <person name="Brewer H.M."/>
            <person name="Purvine S.O."/>
            <person name="Wright A.T."/>
            <person name="Boxma B."/>
            <person name="Van Alen T."/>
            <person name="Hackstein J.H."/>
            <person name="Baker S.E."/>
            <person name="Grigoriev I.V."/>
            <person name="O'Malley M.A."/>
        </authorList>
    </citation>
    <scope>NUCLEOTIDE SEQUENCE [LARGE SCALE GENOMIC DNA]</scope>
    <source>
        <strain evidence="2 3">S4</strain>
    </source>
</reference>
<gene>
    <name evidence="2" type="ORF">BCR32DRAFT_290586</name>
</gene>